<dbReference type="EMBL" id="BCTA01000018">
    <property type="protein sequence ID" value="GAT07955.1"/>
    <property type="molecule type" value="Genomic_DNA"/>
</dbReference>
<keyword evidence="2" id="KW-1185">Reference proteome</keyword>
<evidence type="ECO:0000313" key="2">
    <source>
        <dbReference type="Proteomes" id="UP000069773"/>
    </source>
</evidence>
<sequence length="68" mass="7085">MGLADELRPCVRAAGRAENPPAHVTASFEDANIDAPARQLVGRNETGEAGTDNYDVAASLSRSHCGTC</sequence>
<accession>A0ABQ0KEH6</accession>
<gene>
    <name evidence="1" type="ORF">RMCN_1088</name>
</gene>
<reference evidence="1 2" key="1">
    <citation type="journal article" date="2016" name="Genome Announc.">
        <title>Draft Genome Sequences of Five Rapidly Growing Mycobacterium Species, M. thermoresistibile, M. fortuitum subsp. acetamidolyticum, M. canariasense, M. brisbanense, and M. novocastrense.</title>
        <authorList>
            <person name="Katahira K."/>
            <person name="Ogura Y."/>
            <person name="Gotoh Y."/>
            <person name="Hayashi T."/>
        </authorList>
    </citation>
    <scope>NUCLEOTIDE SEQUENCE [LARGE SCALE GENOMIC DNA]</scope>
    <source>
        <strain evidence="1 2">JCM18114</strain>
    </source>
</reference>
<evidence type="ECO:0000313" key="1">
    <source>
        <dbReference type="EMBL" id="GAT07955.1"/>
    </source>
</evidence>
<proteinExistence type="predicted"/>
<comment type="caution">
    <text evidence="1">The sequence shown here is derived from an EMBL/GenBank/DDBJ whole genome shotgun (WGS) entry which is preliminary data.</text>
</comment>
<dbReference type="Proteomes" id="UP000069773">
    <property type="component" value="Unassembled WGS sequence"/>
</dbReference>
<protein>
    <submittedName>
        <fullName evidence="1">Uncharacterized protein</fullName>
    </submittedName>
</protein>
<name>A0ABQ0KEH6_MYCNV</name>
<organism evidence="1 2">
    <name type="scientific">Mycolicibacterium novocastrense</name>
    <name type="common">Mycobacterium novocastrense</name>
    <dbReference type="NCBI Taxonomy" id="59813"/>
    <lineage>
        <taxon>Bacteria</taxon>
        <taxon>Bacillati</taxon>
        <taxon>Actinomycetota</taxon>
        <taxon>Actinomycetes</taxon>
        <taxon>Mycobacteriales</taxon>
        <taxon>Mycobacteriaceae</taxon>
        <taxon>Mycolicibacterium</taxon>
    </lineage>
</organism>